<dbReference type="InterPro" id="IPR001723">
    <property type="entry name" value="Nuclear_hrmn_rcpt"/>
</dbReference>
<dbReference type="GO" id="GO:0004879">
    <property type="term" value="F:nuclear receptor activity"/>
    <property type="evidence" value="ECO:0007669"/>
    <property type="project" value="TreeGrafter"/>
</dbReference>
<feature type="domain" description="Nuclear receptor" evidence="11">
    <location>
        <begin position="653"/>
        <end position="737"/>
    </location>
</feature>
<keyword evidence="7" id="KW-0804">Transcription</keyword>
<dbReference type="SUPFAM" id="SSF48508">
    <property type="entry name" value="Nuclear receptor ligand-binding domain"/>
    <property type="match status" value="1"/>
</dbReference>
<dbReference type="Pfam" id="PF00104">
    <property type="entry name" value="Hormone_recep"/>
    <property type="match status" value="1"/>
</dbReference>
<dbReference type="STRING" id="158441.A0A226F4G5"/>
<gene>
    <name evidence="13" type="ORF">Fcan01_00275</name>
</gene>
<dbReference type="Proteomes" id="UP000198287">
    <property type="component" value="Unassembled WGS sequence"/>
</dbReference>
<dbReference type="PANTHER" id="PTHR24082">
    <property type="entry name" value="NUCLEAR HORMONE RECEPTOR"/>
    <property type="match status" value="1"/>
</dbReference>
<dbReference type="SMART" id="SM00430">
    <property type="entry name" value="HOLI"/>
    <property type="match status" value="1"/>
</dbReference>
<evidence type="ECO:0000259" key="12">
    <source>
        <dbReference type="PROSITE" id="PS51843"/>
    </source>
</evidence>
<dbReference type="InterPro" id="IPR050234">
    <property type="entry name" value="Nuclear_hormone_rcpt_NR1"/>
</dbReference>
<dbReference type="AlphaFoldDB" id="A0A226F4G5"/>
<feature type="signal peptide" evidence="10">
    <location>
        <begin position="1"/>
        <end position="18"/>
    </location>
</feature>
<evidence type="ECO:0000256" key="3">
    <source>
        <dbReference type="ARBA" id="ARBA00022771"/>
    </source>
</evidence>
<reference evidence="13 14" key="1">
    <citation type="submission" date="2015-12" db="EMBL/GenBank/DDBJ databases">
        <title>The genome of Folsomia candida.</title>
        <authorList>
            <person name="Faddeeva A."/>
            <person name="Derks M.F."/>
            <person name="Anvar Y."/>
            <person name="Smit S."/>
            <person name="Van Straalen N."/>
            <person name="Roelofs D."/>
        </authorList>
    </citation>
    <scope>NUCLEOTIDE SEQUENCE [LARGE SCALE GENOMIC DNA]</scope>
    <source>
        <strain evidence="13 14">VU population</strain>
        <tissue evidence="13">Whole body</tissue>
    </source>
</reference>
<dbReference type="GO" id="GO:0005634">
    <property type="term" value="C:nucleus"/>
    <property type="evidence" value="ECO:0007669"/>
    <property type="project" value="UniProtKB-SubCell"/>
</dbReference>
<dbReference type="GO" id="GO:0000978">
    <property type="term" value="F:RNA polymerase II cis-regulatory region sequence-specific DNA binding"/>
    <property type="evidence" value="ECO:0007669"/>
    <property type="project" value="TreeGrafter"/>
</dbReference>
<dbReference type="PANTHER" id="PTHR24082:SF482">
    <property type="entry name" value="NUCLEAR RECEPTOR"/>
    <property type="match status" value="1"/>
</dbReference>
<keyword evidence="10" id="KW-0732">Signal</keyword>
<name>A0A226F4G5_FOLCA</name>
<evidence type="ECO:0000256" key="7">
    <source>
        <dbReference type="ARBA" id="ARBA00023163"/>
    </source>
</evidence>
<dbReference type="SUPFAM" id="SSF57716">
    <property type="entry name" value="Glucocorticoid receptor-like (DNA-binding domain)"/>
    <property type="match status" value="1"/>
</dbReference>
<feature type="domain" description="NR LBD" evidence="12">
    <location>
        <begin position="765"/>
        <end position="1008"/>
    </location>
</feature>
<dbReference type="OrthoDB" id="5850793at2759"/>
<dbReference type="PRINTS" id="PR00398">
    <property type="entry name" value="STRDHORMONER"/>
</dbReference>
<evidence type="ECO:0000256" key="9">
    <source>
        <dbReference type="ARBA" id="ARBA00023242"/>
    </source>
</evidence>
<keyword evidence="2" id="KW-0479">Metal-binding</keyword>
<evidence type="ECO:0000256" key="2">
    <source>
        <dbReference type="ARBA" id="ARBA00022723"/>
    </source>
</evidence>
<sequence>MNFILYICLCFVEGRVFSFSQFFNSVHNCYATFHLNHENPVDFESNLFFSKLHFSLPILIEPLNFSKPPKLPKYQRYGGTRYQSGCCIIEYIPDPTNIFGQTKAETILQLGEFGTSRRSVSPLMKFLILVIPSIKLPWFATILTTYVIDASIQVFLVMDDLQEEEIGETTNQLMYFSTKSPLRNQIILDIPTNRSTYLSEILYELIDQEKRSYCNFVHSADLDAFTKHSMTLLGTKSQTPVASGPLVDVYLRNVSNKKIFDLTHFSRATTTLKTFSSMQLLDFILLEDIVKRGDFNSSPLWKDRFTFSTPRLSALNKYVESGNIFVVWFDSLEYNFLTCDSVQTKIKYDFYHSPFDTWSWILMIASLLAICAGISSPFNACRVLQNLLDLIGVTVEKPILTPGTLSTRQIFLICVWIWAGMILNTGWKANFTTEMITPIRPTSPLTTFWDLVNFTFYSPIPQAQYFLIENPAKGYPFPQALEIFRNLINSKVPKILELAKNALTLSNEEGYVNLVPLAYKFPAYFLGNMTAPSCKGKAYMDKAERIDEILPYANRLGAREVGLSFTKGKKPLSFCMNGWIWLLGGDSRRAEGLVERQSRILSSGIYNYWLGLYTRFKPVKLFQHFDETENGNHINALSNEGEATALGLDSNILSPCGVCGEKAKAQNYGGISCNSCRSFFHYFVINKVENPTSFRHLKKNCKFAKNCTINKVTRKKCKTCRFFKCVSIGMSPVWVWKEYQKAQELKQQRNPTNIFKIELSVLSDEDVEKIGNLSKFYQTACELIPYTFLTREENEVLSYTKIFLIDIGLLSTAIRRFVCFARMLPEFAKLSLHDQANLLRRSVMEMFLLREVITYDIENRKFGSYTDEFPEKLPVLTEDEFISVIPKHVMELYFNLYKRIRSIAPDDESVMLLIPIALFSDSGGNENCTDFDDRPAINSAQELYTALLEKYLNATQGRDKGKMLFPRLLSQLSAITEVSHLHQGLPLNLSDDQVDKMHQHLHRLQMKTCEQRVNNLRNEQLNENRTHMEQQTGEQRECCKKSVLFKKPVSKLEVPTTSEPASETLPALIHTFVNISNEFGIKQDYFESGPHVGVEKAFMRRMPQLLKNPWDSLVNEVDKLVISDGITLKK</sequence>
<dbReference type="EMBL" id="LNIX01000001">
    <property type="protein sequence ID" value="OXA63816.1"/>
    <property type="molecule type" value="Genomic_DNA"/>
</dbReference>
<evidence type="ECO:0000313" key="14">
    <source>
        <dbReference type="Proteomes" id="UP000198287"/>
    </source>
</evidence>
<keyword evidence="6" id="KW-0238">DNA-binding</keyword>
<evidence type="ECO:0000256" key="5">
    <source>
        <dbReference type="ARBA" id="ARBA00023015"/>
    </source>
</evidence>
<proteinExistence type="predicted"/>
<keyword evidence="4" id="KW-0862">Zinc</keyword>
<dbReference type="GO" id="GO:0045944">
    <property type="term" value="P:positive regulation of transcription by RNA polymerase II"/>
    <property type="evidence" value="ECO:0007669"/>
    <property type="project" value="TreeGrafter"/>
</dbReference>
<dbReference type="PROSITE" id="PS51843">
    <property type="entry name" value="NR_LBD"/>
    <property type="match status" value="1"/>
</dbReference>
<dbReference type="GO" id="GO:0008270">
    <property type="term" value="F:zinc ion binding"/>
    <property type="evidence" value="ECO:0007669"/>
    <property type="project" value="UniProtKB-KW"/>
</dbReference>
<dbReference type="Gene3D" id="3.30.50.10">
    <property type="entry name" value="Erythroid Transcription Factor GATA-1, subunit A"/>
    <property type="match status" value="1"/>
</dbReference>
<dbReference type="InterPro" id="IPR035500">
    <property type="entry name" value="NHR-like_dom_sf"/>
</dbReference>
<accession>A0A226F4G5</accession>
<dbReference type="InterPro" id="IPR000536">
    <property type="entry name" value="Nucl_hrmn_rcpt_lig-bd"/>
</dbReference>
<protein>
    <submittedName>
        <fullName evidence="13">Retinoic acid receptor beta</fullName>
    </submittedName>
</protein>
<dbReference type="Pfam" id="PF00105">
    <property type="entry name" value="zf-C4"/>
    <property type="match status" value="1"/>
</dbReference>
<keyword evidence="14" id="KW-1185">Reference proteome</keyword>
<evidence type="ECO:0000256" key="6">
    <source>
        <dbReference type="ARBA" id="ARBA00023125"/>
    </source>
</evidence>
<evidence type="ECO:0000256" key="1">
    <source>
        <dbReference type="ARBA" id="ARBA00004123"/>
    </source>
</evidence>
<keyword evidence="8 13" id="KW-0675">Receptor</keyword>
<keyword evidence="5" id="KW-0805">Transcription regulation</keyword>
<evidence type="ECO:0000256" key="4">
    <source>
        <dbReference type="ARBA" id="ARBA00022833"/>
    </source>
</evidence>
<dbReference type="InterPro" id="IPR001628">
    <property type="entry name" value="Znf_hrmn_rcpt"/>
</dbReference>
<feature type="chain" id="PRO_5012804879" evidence="10">
    <location>
        <begin position="19"/>
        <end position="1130"/>
    </location>
</feature>
<dbReference type="SMART" id="SM00399">
    <property type="entry name" value="ZnF_C4"/>
    <property type="match status" value="1"/>
</dbReference>
<dbReference type="PRINTS" id="PR00047">
    <property type="entry name" value="STROIDFINGER"/>
</dbReference>
<dbReference type="GO" id="GO:0030154">
    <property type="term" value="P:cell differentiation"/>
    <property type="evidence" value="ECO:0007669"/>
    <property type="project" value="TreeGrafter"/>
</dbReference>
<comment type="caution">
    <text evidence="13">The sequence shown here is derived from an EMBL/GenBank/DDBJ whole genome shotgun (WGS) entry which is preliminary data.</text>
</comment>
<evidence type="ECO:0000259" key="11">
    <source>
        <dbReference type="PROSITE" id="PS51030"/>
    </source>
</evidence>
<dbReference type="InterPro" id="IPR013088">
    <property type="entry name" value="Znf_NHR/GATA"/>
</dbReference>
<evidence type="ECO:0000256" key="10">
    <source>
        <dbReference type="SAM" id="SignalP"/>
    </source>
</evidence>
<organism evidence="13 14">
    <name type="scientific">Folsomia candida</name>
    <name type="common">Springtail</name>
    <dbReference type="NCBI Taxonomy" id="158441"/>
    <lineage>
        <taxon>Eukaryota</taxon>
        <taxon>Metazoa</taxon>
        <taxon>Ecdysozoa</taxon>
        <taxon>Arthropoda</taxon>
        <taxon>Hexapoda</taxon>
        <taxon>Collembola</taxon>
        <taxon>Entomobryomorpha</taxon>
        <taxon>Isotomoidea</taxon>
        <taxon>Isotomidae</taxon>
        <taxon>Proisotominae</taxon>
        <taxon>Folsomia</taxon>
    </lineage>
</organism>
<dbReference type="GO" id="GO:0000122">
    <property type="term" value="P:negative regulation of transcription by RNA polymerase II"/>
    <property type="evidence" value="ECO:0007669"/>
    <property type="project" value="TreeGrafter"/>
</dbReference>
<dbReference type="PROSITE" id="PS51030">
    <property type="entry name" value="NUCLEAR_REC_DBD_2"/>
    <property type="match status" value="1"/>
</dbReference>
<comment type="subcellular location">
    <subcellularLocation>
        <location evidence="1">Nucleus</location>
    </subcellularLocation>
</comment>
<keyword evidence="9" id="KW-0539">Nucleus</keyword>
<evidence type="ECO:0000256" key="8">
    <source>
        <dbReference type="ARBA" id="ARBA00023170"/>
    </source>
</evidence>
<dbReference type="Gene3D" id="1.10.565.10">
    <property type="entry name" value="Retinoid X Receptor"/>
    <property type="match status" value="1"/>
</dbReference>
<evidence type="ECO:0000313" key="13">
    <source>
        <dbReference type="EMBL" id="OXA63816.1"/>
    </source>
</evidence>
<keyword evidence="3" id="KW-0863">Zinc-finger</keyword>